<dbReference type="InterPro" id="IPR028082">
    <property type="entry name" value="Peripla_BP_I"/>
</dbReference>
<dbReference type="InterPro" id="IPR001680">
    <property type="entry name" value="WD40_rpt"/>
</dbReference>
<keyword evidence="3" id="KW-0732">Signal</keyword>
<dbReference type="PROSITE" id="PS50082">
    <property type="entry name" value="WD_REPEATS_2"/>
    <property type="match status" value="4"/>
</dbReference>
<dbReference type="SUPFAM" id="SSF52540">
    <property type="entry name" value="P-loop containing nucleoside triphosphate hydrolases"/>
    <property type="match status" value="1"/>
</dbReference>
<dbReference type="InterPro" id="IPR015943">
    <property type="entry name" value="WD40/YVTN_repeat-like_dom_sf"/>
</dbReference>
<evidence type="ECO:0000259" key="7">
    <source>
        <dbReference type="Pfam" id="PF13458"/>
    </source>
</evidence>
<evidence type="ECO:0000259" key="8">
    <source>
        <dbReference type="Pfam" id="PF20703"/>
    </source>
</evidence>
<keyword evidence="2 5" id="KW-0853">WD repeat</keyword>
<dbReference type="Gene3D" id="3.40.50.1460">
    <property type="match status" value="1"/>
</dbReference>
<evidence type="ECO:0000259" key="6">
    <source>
        <dbReference type="Pfam" id="PF00656"/>
    </source>
</evidence>
<evidence type="ECO:0000256" key="4">
    <source>
        <dbReference type="ARBA" id="ARBA00022737"/>
    </source>
</evidence>
<dbReference type="CDD" id="cd06268">
    <property type="entry name" value="PBP1_ABC_transporter_LIVBP-like"/>
    <property type="match status" value="1"/>
</dbReference>
<comment type="similarity">
    <text evidence="1">Belongs to the leucine-binding protein family.</text>
</comment>
<dbReference type="PROSITE" id="PS50294">
    <property type="entry name" value="WD_REPEATS_REGION"/>
    <property type="match status" value="2"/>
</dbReference>
<dbReference type="InterPro" id="IPR049052">
    <property type="entry name" value="nSTAND1"/>
</dbReference>
<reference evidence="9 10" key="1">
    <citation type="submission" date="2023-12" db="EMBL/GenBank/DDBJ databases">
        <title>Baltic Sea Cyanobacteria.</title>
        <authorList>
            <person name="Delbaje E."/>
            <person name="Fewer D.P."/>
            <person name="Shishido T.K."/>
        </authorList>
    </citation>
    <scope>NUCLEOTIDE SEQUENCE [LARGE SCALE GENOMIC DNA]</scope>
    <source>
        <strain evidence="9 10">CCNP 1315</strain>
    </source>
</reference>
<dbReference type="PANTHER" id="PTHR30483:SF6">
    <property type="entry name" value="PERIPLASMIC BINDING PROTEIN OF ABC TRANSPORTER FOR NATURAL AMINO ACIDS"/>
    <property type="match status" value="1"/>
</dbReference>
<evidence type="ECO:0000256" key="1">
    <source>
        <dbReference type="ARBA" id="ARBA00010062"/>
    </source>
</evidence>
<dbReference type="SUPFAM" id="SSF50978">
    <property type="entry name" value="WD40 repeat-like"/>
    <property type="match status" value="1"/>
</dbReference>
<dbReference type="SUPFAM" id="SSF53822">
    <property type="entry name" value="Periplasmic binding protein-like I"/>
    <property type="match status" value="1"/>
</dbReference>
<evidence type="ECO:0000313" key="9">
    <source>
        <dbReference type="EMBL" id="MEA5518808.1"/>
    </source>
</evidence>
<evidence type="ECO:0000256" key="5">
    <source>
        <dbReference type="PROSITE-ProRule" id="PRU00221"/>
    </source>
</evidence>
<proteinExistence type="inferred from homology"/>
<accession>A0ABU5TW86</accession>
<feature type="repeat" description="WD" evidence="5">
    <location>
        <begin position="1296"/>
        <end position="1329"/>
    </location>
</feature>
<dbReference type="EMBL" id="JAYGHT010000016">
    <property type="protein sequence ID" value="MEA5518808.1"/>
    <property type="molecule type" value="Genomic_DNA"/>
</dbReference>
<dbReference type="Pfam" id="PF20703">
    <property type="entry name" value="nSTAND1"/>
    <property type="match status" value="1"/>
</dbReference>
<feature type="domain" description="Peptidase C14 caspase" evidence="6">
    <location>
        <begin position="12"/>
        <end position="222"/>
    </location>
</feature>
<name>A0ABU5TW86_9CYAN</name>
<dbReference type="Pfam" id="PF00656">
    <property type="entry name" value="Peptidase_C14"/>
    <property type="match status" value="1"/>
</dbReference>
<keyword evidence="10" id="KW-1185">Reference proteome</keyword>
<dbReference type="InterPro" id="IPR051010">
    <property type="entry name" value="BCAA_transport"/>
</dbReference>
<feature type="repeat" description="WD" evidence="5">
    <location>
        <begin position="1357"/>
        <end position="1390"/>
    </location>
</feature>
<dbReference type="SUPFAM" id="SSF52129">
    <property type="entry name" value="Caspase-like"/>
    <property type="match status" value="1"/>
</dbReference>
<sequence>MVWSLSQTNFQRNIAVVIGINNYQNGIHQLKTAVNDAKAVADLLENEYNYQKVVRLFPEHGETTLAALNQLLFDILPNKIKPTESDRLLFYFAGHGIARNSEDGPAGALIPQDANLGNWETYLPMKKLNEALSQLECHHLLVMLDCCFAGNFRWSSHRNVIPEFETIHREHYDRFIRYPAWQAITSAAHNQEALDYTDERGIAPDNQHSPFAKALINGLKDMKADFTGDGVITAPELYLYLRDNLMDKDGSSELQTAGLWPLQKHDRGEFIFTLPGFMPEKLKPAPPLDASKNPYRGLESFDEKHNELFFGRTEQVKKLQDFVKTHALTVVLGASGSGKSSLVKAGLIPQLRQNQTEKWFVIPPIRPGETPLQALNNTLKDAQFSEIQPQQPEKNLAWSIEVWAKNNPNSKLLLFIDQSEEIITLCQNEDVRKEFFQQILTAIDAHRDKLRVVLSLRSDFEPQVRDVGFKFIPKGYSVKNTELKNRWQSGRFIVSPMTRGELREAIQKPAEARVMFFQPQELVEQLIDEVADMPGALPLLSFALSELYLKYLKRQRDAEIEGKIIERAMTQKDYEDLGGVIQSLTQRADEEYEALVKGDEAYAQIIRHVMLRMVAIGGGELARRRVPLSELKYPSEKNNLVEKVIERFSKARLLVPGQNAEGELYVEPAHDALVRGWSKIKNWLDERQEKAKKRSISLPFQKKSENPLKINLVLQRSVTNAADNWWSKKISDGYIKAIGFLWYDDPRLPQLKQIQQSEDNWFNITETKFVNRSILQKRINIGVITAIGASIFLAVLWQWQLSQLREKAARSENLLQTEPLEGLVLAIESTGHNLWLSRWLPWQKMLPQVQSSLLSAVQTSRERQRFDLNSQQVKRITSSPQQQNVTSSDGKLLVKDNCIVEVLQNNSSAKQKKIGCQEYSEGFRSISSNSNPKQILSNLNPDYSESGMYEQSFSTLWNKTDEDKWLPSSLIPARSGFLSKILFAAFSPNYNTIIGSSQDGRIHFWDNSIDVSVGSVKDNKTQLWDSSKKEIGQPLLGHTSNVESVAFSSDSKTIISSSWDGSIRLWDVEQNLSEEKSFPSQNTDPIVELSRDGQKIIISSKTGASVQDLDGKLIGKFPESVEYVALSPNGQVMVDKVNQGEESHLYLLYRDGTPKKKLLDSYASAVNFSPDSQKIAIGFFDEDKGIGLWDIEGNKIGQFQKNDEGFSVGSIAFSPDGQQLVSGSLNYGLKGSPPQSSVCLWSVQADGLNKIEPCKLIPGELMEVGFSPDQKKVVIGLDNGGLYLWNLKKKQISNPFGRDGHPITSLAFSPDSKIFATGDINNSIRLWNVIDEAPIGDAFLSYNNPRRYIISPEFGNSSFSSASVFSVAFKPDGKSVMATYADGSLRTWKITWESWLEVGCNRLRNHSIFINPSTNVARGAKKTCEQYVWKDSNLSKQNLPISKGEKSLIPTLLTFEKKVGLTSIEIGDFKTAIQSLKAHLQNQPNDPEALIYLNNALIGNQPSYTIAISAPIGSDVNGALEMLRGVAQAQKEINEAGGINKVPLRILIADDNNKPDTAKQIAEELVKNPDVLGVVGHYASDVTLATGKVYQAGKLVAVSPTSTAVKLTGSGDYIFRTVPNDSVAAKALADYMQKQLEKKNASVFYNSQSDYSESLKSEFVKFLRKQGGEVSSKLIFDLSDPNFNADQSVEQSIESGAEVLVLLPNTAELDDTLKVVKANKQRLPLLGGDDVYTPKILKDGGADAGEMVVAVPWHILASQTDFPETSRSLWKADVNWRTAMSYDATIALIEGLKNNPTREGLAQSLRSKDFAAKGATGEVKFNQFGDRDQNIQLVKIQPNSKSRSKYGYDFEPISE</sequence>
<dbReference type="PANTHER" id="PTHR30483">
    <property type="entry name" value="LEUCINE-SPECIFIC-BINDING PROTEIN"/>
    <property type="match status" value="1"/>
</dbReference>
<feature type="domain" description="Leucine-binding protein" evidence="7">
    <location>
        <begin position="1520"/>
        <end position="1837"/>
    </location>
</feature>
<dbReference type="PROSITE" id="PS00678">
    <property type="entry name" value="WD_REPEATS_1"/>
    <property type="match status" value="1"/>
</dbReference>
<dbReference type="Proteomes" id="UP001301728">
    <property type="component" value="Unassembled WGS sequence"/>
</dbReference>
<dbReference type="SMART" id="SM00320">
    <property type="entry name" value="WD40"/>
    <property type="match status" value="7"/>
</dbReference>
<keyword evidence="4" id="KW-0677">Repeat</keyword>
<gene>
    <name evidence="9" type="ORF">VB854_07585</name>
</gene>
<dbReference type="InterPro" id="IPR011600">
    <property type="entry name" value="Pept_C14_caspase"/>
</dbReference>
<evidence type="ECO:0000256" key="2">
    <source>
        <dbReference type="ARBA" id="ARBA00022574"/>
    </source>
</evidence>
<dbReference type="InterPro" id="IPR036322">
    <property type="entry name" value="WD40_repeat_dom_sf"/>
</dbReference>
<protein>
    <submittedName>
        <fullName evidence="9">ABC transporter substrate-binding protein</fullName>
    </submittedName>
</protein>
<dbReference type="InterPro" id="IPR027417">
    <property type="entry name" value="P-loop_NTPase"/>
</dbReference>
<feature type="repeat" description="WD" evidence="5">
    <location>
        <begin position="1035"/>
        <end position="1076"/>
    </location>
</feature>
<feature type="domain" description="Novel STAND NTPase 1" evidence="8">
    <location>
        <begin position="294"/>
        <end position="692"/>
    </location>
</feature>
<dbReference type="Gene3D" id="3.40.50.2300">
    <property type="match status" value="2"/>
</dbReference>
<dbReference type="InterPro" id="IPR028081">
    <property type="entry name" value="Leu-bd"/>
</dbReference>
<dbReference type="InterPro" id="IPR019775">
    <property type="entry name" value="WD40_repeat_CS"/>
</dbReference>
<dbReference type="InterPro" id="IPR029030">
    <property type="entry name" value="Caspase-like_dom_sf"/>
</dbReference>
<dbReference type="Gene3D" id="2.130.10.10">
    <property type="entry name" value="YVTN repeat-like/Quinoprotein amine dehydrogenase"/>
    <property type="match status" value="2"/>
</dbReference>
<dbReference type="Pfam" id="PF13458">
    <property type="entry name" value="Peripla_BP_6"/>
    <property type="match status" value="1"/>
</dbReference>
<evidence type="ECO:0000256" key="3">
    <source>
        <dbReference type="ARBA" id="ARBA00022729"/>
    </source>
</evidence>
<organism evidence="9 10">
    <name type="scientific">Limnoraphis robusta CCNP1315</name>
    <dbReference type="NCBI Taxonomy" id="3110306"/>
    <lineage>
        <taxon>Bacteria</taxon>
        <taxon>Bacillati</taxon>
        <taxon>Cyanobacteriota</taxon>
        <taxon>Cyanophyceae</taxon>
        <taxon>Oscillatoriophycideae</taxon>
        <taxon>Oscillatoriales</taxon>
        <taxon>Sirenicapillariaceae</taxon>
        <taxon>Limnoraphis</taxon>
    </lineage>
</organism>
<evidence type="ECO:0000313" key="10">
    <source>
        <dbReference type="Proteomes" id="UP001301728"/>
    </source>
</evidence>
<feature type="repeat" description="WD" evidence="5">
    <location>
        <begin position="974"/>
        <end position="1006"/>
    </location>
</feature>
<dbReference type="Gene3D" id="3.40.50.300">
    <property type="entry name" value="P-loop containing nucleotide triphosphate hydrolases"/>
    <property type="match status" value="1"/>
</dbReference>
<dbReference type="RefSeq" id="WP_323276062.1">
    <property type="nucleotide sequence ID" value="NZ_JAYGHT010000016.1"/>
</dbReference>
<dbReference type="Pfam" id="PF00400">
    <property type="entry name" value="WD40"/>
    <property type="match status" value="5"/>
</dbReference>
<comment type="caution">
    <text evidence="9">The sequence shown here is derived from an EMBL/GenBank/DDBJ whole genome shotgun (WGS) entry which is preliminary data.</text>
</comment>